<dbReference type="GO" id="GO:0031071">
    <property type="term" value="F:cysteine desulfurase activity"/>
    <property type="evidence" value="ECO:0007669"/>
    <property type="project" value="UniProtKB-EC"/>
</dbReference>
<dbReference type="Gene3D" id="3.40.640.10">
    <property type="entry name" value="Type I PLP-dependent aspartate aminotransferase-like (Major domain)"/>
    <property type="match status" value="1"/>
</dbReference>
<dbReference type="EC" id="2.8.1.7" evidence="10"/>
<gene>
    <name evidence="10" type="ORF">BKA03_001323</name>
</gene>
<feature type="domain" description="Aminotransferase class V" evidence="9">
    <location>
        <begin position="6"/>
        <end position="356"/>
    </location>
</feature>
<comment type="cofactor">
    <cofactor evidence="1">
        <name>pyridoxal 5'-phosphate</name>
        <dbReference type="ChEBI" id="CHEBI:597326"/>
    </cofactor>
</comment>
<evidence type="ECO:0000259" key="9">
    <source>
        <dbReference type="Pfam" id="PF00266"/>
    </source>
</evidence>
<evidence type="ECO:0000256" key="3">
    <source>
        <dbReference type="ARBA" id="ARBA00022679"/>
    </source>
</evidence>
<evidence type="ECO:0000256" key="1">
    <source>
        <dbReference type="ARBA" id="ARBA00001933"/>
    </source>
</evidence>
<dbReference type="OrthoDB" id="9808002at2"/>
<evidence type="ECO:0000256" key="6">
    <source>
        <dbReference type="ARBA" id="ARBA00023004"/>
    </source>
</evidence>
<evidence type="ECO:0000313" key="11">
    <source>
        <dbReference type="Proteomes" id="UP000547973"/>
    </source>
</evidence>
<keyword evidence="4" id="KW-0479">Metal-binding</keyword>
<dbReference type="RefSeq" id="WP_062075011.1">
    <property type="nucleotide sequence ID" value="NZ_BBRC01000005.1"/>
</dbReference>
<evidence type="ECO:0000313" key="10">
    <source>
        <dbReference type="EMBL" id="NYI41204.1"/>
    </source>
</evidence>
<dbReference type="Proteomes" id="UP000547973">
    <property type="component" value="Unassembled WGS sequence"/>
</dbReference>
<dbReference type="PIRSF" id="PIRSF005572">
    <property type="entry name" value="NifS"/>
    <property type="match status" value="1"/>
</dbReference>
<evidence type="ECO:0000256" key="2">
    <source>
        <dbReference type="ARBA" id="ARBA00006490"/>
    </source>
</evidence>
<dbReference type="InterPro" id="IPR016454">
    <property type="entry name" value="Cysteine_dSase"/>
</dbReference>
<dbReference type="GO" id="GO:0051536">
    <property type="term" value="F:iron-sulfur cluster binding"/>
    <property type="evidence" value="ECO:0007669"/>
    <property type="project" value="UniProtKB-KW"/>
</dbReference>
<sequence length="377" mass="39606">MQRSRVFLDAGGSAPLSSRVVDALQAGFADGWADPARLVTESRKARGLIDGSREAIAEVLGASADQVHFVPSIHFAFERVIAGIAQMRRAQPRIVVSAIERDALIHAAIHTRPHGVESVGVDAAGHLDFDAFTAAVTADGVALAAIQHANQEIGTVQRLDPVALVCADAGVPLLVDASSSIGHRDAPEHWDALVAHPADWGGPAGIAVLALTPQTRWLPTWPEGDDWAPGGVSVPLALASAVALQEREQGRLANAGRLGALVEKIRATVRRLEGVEVLGDPYERLPHVVTFSCLYVDGESLLSELDREGFAVGSGSACASGSLEPSRVLASIGALTHGNVRVALHPAVTGEDVDRFLAVLPQVLDRVRSRLGAPRTP</sequence>
<dbReference type="PANTHER" id="PTHR11601">
    <property type="entry name" value="CYSTEINE DESULFURYLASE FAMILY MEMBER"/>
    <property type="match status" value="1"/>
</dbReference>
<dbReference type="AlphaFoldDB" id="A0A7Z0CHU7"/>
<dbReference type="GO" id="GO:0046872">
    <property type="term" value="F:metal ion binding"/>
    <property type="evidence" value="ECO:0007669"/>
    <property type="project" value="UniProtKB-KW"/>
</dbReference>
<comment type="caution">
    <text evidence="10">The sequence shown here is derived from an EMBL/GenBank/DDBJ whole genome shotgun (WGS) entry which is preliminary data.</text>
</comment>
<proteinExistence type="inferred from homology"/>
<dbReference type="PANTHER" id="PTHR11601:SF34">
    <property type="entry name" value="CYSTEINE DESULFURASE"/>
    <property type="match status" value="1"/>
</dbReference>
<dbReference type="Gene3D" id="3.90.1150.10">
    <property type="entry name" value="Aspartate Aminotransferase, domain 1"/>
    <property type="match status" value="1"/>
</dbReference>
<keyword evidence="6" id="KW-0408">Iron</keyword>
<name>A0A7Z0CHU7_9MICO</name>
<keyword evidence="3 10" id="KW-0808">Transferase</keyword>
<evidence type="ECO:0000256" key="7">
    <source>
        <dbReference type="ARBA" id="ARBA00023014"/>
    </source>
</evidence>
<dbReference type="EMBL" id="JACBZO010000001">
    <property type="protein sequence ID" value="NYI41204.1"/>
    <property type="molecule type" value="Genomic_DNA"/>
</dbReference>
<comment type="catalytic activity">
    <reaction evidence="8">
        <text>(sulfur carrier)-H + L-cysteine = (sulfur carrier)-SH + L-alanine</text>
        <dbReference type="Rhea" id="RHEA:43892"/>
        <dbReference type="Rhea" id="RHEA-COMP:14737"/>
        <dbReference type="Rhea" id="RHEA-COMP:14739"/>
        <dbReference type="ChEBI" id="CHEBI:29917"/>
        <dbReference type="ChEBI" id="CHEBI:35235"/>
        <dbReference type="ChEBI" id="CHEBI:57972"/>
        <dbReference type="ChEBI" id="CHEBI:64428"/>
        <dbReference type="EC" id="2.8.1.7"/>
    </reaction>
</comment>
<evidence type="ECO:0000256" key="5">
    <source>
        <dbReference type="ARBA" id="ARBA00022898"/>
    </source>
</evidence>
<dbReference type="Pfam" id="PF00266">
    <property type="entry name" value="Aminotran_5"/>
    <property type="match status" value="1"/>
</dbReference>
<dbReference type="InterPro" id="IPR000192">
    <property type="entry name" value="Aminotrans_V_dom"/>
</dbReference>
<keyword evidence="5" id="KW-0663">Pyridoxal phosphate</keyword>
<evidence type="ECO:0000256" key="4">
    <source>
        <dbReference type="ARBA" id="ARBA00022723"/>
    </source>
</evidence>
<keyword evidence="7" id="KW-0411">Iron-sulfur</keyword>
<protein>
    <submittedName>
        <fullName evidence="10">Cysteine desulfurase</fullName>
        <ecNumber evidence="10">2.8.1.7</ecNumber>
    </submittedName>
</protein>
<comment type="similarity">
    <text evidence="2">Belongs to the class-V pyridoxal-phosphate-dependent aminotransferase family. NifS/IscS subfamily.</text>
</comment>
<evidence type="ECO:0000256" key="8">
    <source>
        <dbReference type="ARBA" id="ARBA00050776"/>
    </source>
</evidence>
<dbReference type="InterPro" id="IPR015421">
    <property type="entry name" value="PyrdxlP-dep_Trfase_major"/>
</dbReference>
<organism evidence="10 11">
    <name type="scientific">Demequina lutea</name>
    <dbReference type="NCBI Taxonomy" id="431489"/>
    <lineage>
        <taxon>Bacteria</taxon>
        <taxon>Bacillati</taxon>
        <taxon>Actinomycetota</taxon>
        <taxon>Actinomycetes</taxon>
        <taxon>Micrococcales</taxon>
        <taxon>Demequinaceae</taxon>
        <taxon>Demequina</taxon>
    </lineage>
</organism>
<accession>A0A7Z0CHU7</accession>
<dbReference type="InterPro" id="IPR015422">
    <property type="entry name" value="PyrdxlP-dep_Trfase_small"/>
</dbReference>
<reference evidence="10 11" key="1">
    <citation type="submission" date="2020-07" db="EMBL/GenBank/DDBJ databases">
        <title>Sequencing the genomes of 1000 actinobacteria strains.</title>
        <authorList>
            <person name="Klenk H.-P."/>
        </authorList>
    </citation>
    <scope>NUCLEOTIDE SEQUENCE [LARGE SCALE GENOMIC DNA]</scope>
    <source>
        <strain evidence="10 11">DSM 19970</strain>
    </source>
</reference>
<dbReference type="SUPFAM" id="SSF53383">
    <property type="entry name" value="PLP-dependent transferases"/>
    <property type="match status" value="1"/>
</dbReference>
<dbReference type="InterPro" id="IPR015424">
    <property type="entry name" value="PyrdxlP-dep_Trfase"/>
</dbReference>
<keyword evidence="11" id="KW-1185">Reference proteome</keyword>